<dbReference type="RefSeq" id="WP_062020076.1">
    <property type="nucleotide sequence ID" value="NZ_LQQC01000006.1"/>
</dbReference>
<dbReference type="GO" id="GO:0055085">
    <property type="term" value="P:transmembrane transport"/>
    <property type="evidence" value="ECO:0007669"/>
    <property type="project" value="InterPro"/>
</dbReference>
<feature type="transmembrane region" description="Helical" evidence="8">
    <location>
        <begin position="194"/>
        <end position="220"/>
    </location>
</feature>
<dbReference type="GO" id="GO:0016020">
    <property type="term" value="C:membrane"/>
    <property type="evidence" value="ECO:0007669"/>
    <property type="project" value="UniProtKB-SubCell"/>
</dbReference>
<feature type="transmembrane region" description="Helical" evidence="8">
    <location>
        <begin position="424"/>
        <end position="442"/>
    </location>
</feature>
<feature type="domain" description="Amino acid permease/ SLC12A" evidence="9">
    <location>
        <begin position="14"/>
        <end position="441"/>
    </location>
</feature>
<keyword evidence="3" id="KW-0813">Transport</keyword>
<sequence length="465" mass="49260">MATTQLQKRLKTRHLVMMSLGSAIGAGLFLGVGEGIAVAGPAILLAYVAAGLIIISVMRMLGEMVAADPNPGAFSYYAGKALGPAAAFAVGWLWWVQLCLVVAVEATAAAQIMRSAFFPDVPQWIWVLAFMLIFTVINLMGVGSFGEFEYWFSFIKVAFVILFLIVVTAFLFGLTPGESPGLSNVQGIDLAPSGIGGIGTGLLIVIFAFGGIEILAVAAAETADPETSIRKAIAGIVLRILVFYMGSVTLMILAVRWDNPDLAENPFVTTLTTTGLPAVGAIMAIIIVVALLSSLNANVYGASRMVFSLAHRGMAPAATGRANNRGVPIPAIMVSVLIGFASVLVNAFNQDNVLFIGLNVVGSTLLVTWIATVASHIVLRHRAERDGTPLPMKMWGYPVLSWLTAAALLAVIVLGMFAPDTRTQMLWTFGIFAIVWLIGVIVTRGKSVEEVTGGDELAPDEPHAW</sequence>
<keyword evidence="6 8" id="KW-1133">Transmembrane helix</keyword>
<feature type="transmembrane region" description="Helical" evidence="8">
    <location>
        <begin position="38"/>
        <end position="61"/>
    </location>
</feature>
<feature type="transmembrane region" description="Helical" evidence="8">
    <location>
        <begin position="354"/>
        <end position="379"/>
    </location>
</feature>
<dbReference type="PANTHER" id="PTHR43495:SF5">
    <property type="entry name" value="GAMMA-AMINOBUTYRIC ACID PERMEASE"/>
    <property type="match status" value="1"/>
</dbReference>
<dbReference type="PIRSF" id="PIRSF006060">
    <property type="entry name" value="AA_transporter"/>
    <property type="match status" value="1"/>
</dbReference>
<dbReference type="GO" id="GO:0006865">
    <property type="term" value="P:amino acid transport"/>
    <property type="evidence" value="ECO:0007669"/>
    <property type="project" value="UniProtKB-KW"/>
</dbReference>
<dbReference type="EMBL" id="LQQC01000006">
    <property type="protein sequence ID" value="KXZ59152.1"/>
    <property type="molecule type" value="Genomic_DNA"/>
</dbReference>
<gene>
    <name evidence="10" type="primary">gabP</name>
    <name evidence="10" type="ORF">Bravens_00535</name>
</gene>
<evidence type="ECO:0000256" key="5">
    <source>
        <dbReference type="ARBA" id="ARBA00022970"/>
    </source>
</evidence>
<evidence type="ECO:0000256" key="8">
    <source>
        <dbReference type="SAM" id="Phobius"/>
    </source>
</evidence>
<dbReference type="Pfam" id="PF00324">
    <property type="entry name" value="AA_permease"/>
    <property type="match status" value="1"/>
</dbReference>
<feature type="transmembrane region" description="Helical" evidence="8">
    <location>
        <begin position="329"/>
        <end position="348"/>
    </location>
</feature>
<dbReference type="FunFam" id="1.20.1740.10:FF:000001">
    <property type="entry name" value="Amino acid permease"/>
    <property type="match status" value="1"/>
</dbReference>
<comment type="similarity">
    <text evidence="2">Belongs to the amino acid-polyamine-organocation (APC) superfamily. Amino acid transporter (AAT) (TC 2.A.3.1) family.</text>
</comment>
<dbReference type="PANTHER" id="PTHR43495">
    <property type="entry name" value="GABA PERMEASE"/>
    <property type="match status" value="1"/>
</dbReference>
<feature type="transmembrane region" description="Helical" evidence="8">
    <location>
        <begin position="154"/>
        <end position="174"/>
    </location>
</feature>
<evidence type="ECO:0000256" key="3">
    <source>
        <dbReference type="ARBA" id="ARBA00022448"/>
    </source>
</evidence>
<dbReference type="PATRIC" id="fig|479117.4.peg.536"/>
<keyword evidence="4 8" id="KW-0812">Transmembrane</keyword>
<evidence type="ECO:0000259" key="9">
    <source>
        <dbReference type="Pfam" id="PF00324"/>
    </source>
</evidence>
<feature type="transmembrane region" description="Helical" evidence="8">
    <location>
        <begin position="124"/>
        <end position="142"/>
    </location>
</feature>
<evidence type="ECO:0000313" key="10">
    <source>
        <dbReference type="EMBL" id="KXZ59152.1"/>
    </source>
</evidence>
<dbReference type="AlphaFoldDB" id="A0A150HAL5"/>
<comment type="caution">
    <text evidence="10">The sequence shown here is derived from an EMBL/GenBank/DDBJ whole genome shotgun (WGS) entry which is preliminary data.</text>
</comment>
<evidence type="ECO:0000313" key="11">
    <source>
        <dbReference type="Proteomes" id="UP000243589"/>
    </source>
</evidence>
<evidence type="ECO:0000256" key="2">
    <source>
        <dbReference type="ARBA" id="ARBA00008583"/>
    </source>
</evidence>
<protein>
    <submittedName>
        <fullName evidence="10">GABA permease</fullName>
    </submittedName>
</protein>
<keyword evidence="5" id="KW-0029">Amino-acid transport</keyword>
<feature type="transmembrane region" description="Helical" evidence="8">
    <location>
        <begin position="232"/>
        <end position="255"/>
    </location>
</feature>
<feature type="transmembrane region" description="Helical" evidence="8">
    <location>
        <begin position="275"/>
        <end position="295"/>
    </location>
</feature>
<dbReference type="InterPro" id="IPR004841">
    <property type="entry name" value="AA-permease/SLC12A_dom"/>
</dbReference>
<evidence type="ECO:0000256" key="7">
    <source>
        <dbReference type="ARBA" id="ARBA00023136"/>
    </source>
</evidence>
<feature type="transmembrane region" description="Helical" evidence="8">
    <location>
        <begin position="82"/>
        <end position="104"/>
    </location>
</feature>
<evidence type="ECO:0000256" key="6">
    <source>
        <dbReference type="ARBA" id="ARBA00022989"/>
    </source>
</evidence>
<dbReference type="PROSITE" id="PS00218">
    <property type="entry name" value="AMINO_ACID_PERMEASE_1"/>
    <property type="match status" value="1"/>
</dbReference>
<evidence type="ECO:0000256" key="4">
    <source>
        <dbReference type="ARBA" id="ARBA00022692"/>
    </source>
</evidence>
<evidence type="ECO:0000256" key="1">
    <source>
        <dbReference type="ARBA" id="ARBA00004141"/>
    </source>
</evidence>
<comment type="subcellular location">
    <subcellularLocation>
        <location evidence="1">Membrane</location>
        <topology evidence="1">Multi-pass membrane protein</topology>
    </subcellularLocation>
</comment>
<proteinExistence type="inferred from homology"/>
<feature type="transmembrane region" description="Helical" evidence="8">
    <location>
        <begin position="399"/>
        <end position="418"/>
    </location>
</feature>
<organism evidence="10 11">
    <name type="scientific">Brevibacterium ravenspurgense</name>
    <dbReference type="NCBI Taxonomy" id="479117"/>
    <lineage>
        <taxon>Bacteria</taxon>
        <taxon>Bacillati</taxon>
        <taxon>Actinomycetota</taxon>
        <taxon>Actinomycetes</taxon>
        <taxon>Micrococcales</taxon>
        <taxon>Brevibacteriaceae</taxon>
        <taxon>Brevibacterium</taxon>
    </lineage>
</organism>
<dbReference type="InterPro" id="IPR004840">
    <property type="entry name" value="Amino_acid_permease_CS"/>
</dbReference>
<feature type="transmembrane region" description="Helical" evidence="8">
    <location>
        <begin position="12"/>
        <end position="32"/>
    </location>
</feature>
<keyword evidence="11" id="KW-1185">Reference proteome</keyword>
<dbReference type="Proteomes" id="UP000243589">
    <property type="component" value="Unassembled WGS sequence"/>
</dbReference>
<accession>A0A150HAL5</accession>
<reference evidence="10 11" key="1">
    <citation type="submission" date="2016-01" db="EMBL/GenBank/DDBJ databases">
        <title>Use of Whole Genome Sequencing to ascertain that Brevibacterium massiliense (Roux, Raoult 2009) is a later heterotypic synonym of Brevibacterium ravenspurgense (Mages 2008).</title>
        <authorList>
            <person name="Bernier A.-M."/>
            <person name="Burdz T."/>
            <person name="Huynh C."/>
            <person name="Pachecho A.L."/>
            <person name="Wiebe D."/>
            <person name="Bonner C."/>
            <person name="Bernard K."/>
        </authorList>
    </citation>
    <scope>NUCLEOTIDE SEQUENCE [LARGE SCALE GENOMIC DNA]</scope>
    <source>
        <strain evidence="10 11">CCUG56047</strain>
    </source>
</reference>
<name>A0A150HAL5_9MICO</name>
<keyword evidence="7 8" id="KW-0472">Membrane</keyword>
<dbReference type="Gene3D" id="1.20.1740.10">
    <property type="entry name" value="Amino acid/polyamine transporter I"/>
    <property type="match status" value="1"/>
</dbReference>